<keyword evidence="2" id="KW-1185">Reference proteome</keyword>
<name>A0AC59EWL0_9VIRU</name>
<proteinExistence type="predicted"/>
<evidence type="ECO:0000313" key="2">
    <source>
        <dbReference type="Proteomes" id="UP000204225"/>
    </source>
</evidence>
<dbReference type="EMBL" id="KC662249">
    <property type="protein sequence ID" value="AGM15328.1"/>
    <property type="molecule type" value="Genomic_DNA"/>
</dbReference>
<sequence length="280" mass="32272">MSLQERVRLTTSCRDCDNIPKVEKAGVISVENNQKIQYMFNGLKIHYDCYHSPWMNQIITDLKGHHEPQEELCFHHVLNLLPEKANMIELGCAWAYYSMWFNHAIPDSKNICIEPNINKLNKGIANLNLNNLDLNKFVLMNGYIGRNYVQDSVFTDWDNTKMNIPQYNIEKIIRDNDNIFIDVLHSDIQGAEGDMLMGAVNVLNNIGFFVLSTHGDLHPKCMNFLVSNNFTILIQHTVEESVSADGLIIAVNNKHIQKYEKTINTTIKEYFDTNCHITKH</sequence>
<accession>A0AC59EWL0</accession>
<reference evidence="1 2" key="1">
    <citation type="journal article" date="2013" name="Proc. Natl. Acad. Sci. U.S.A.">
        <title>Genome of Phaeocystis globosa virus PgV-16T highlights the common ancestry of the largest known DNA viruses infecting eukaryotes.</title>
        <authorList>
            <person name="Santini S."/>
            <person name="Jeudy S."/>
            <person name="Bartoli J."/>
            <person name="Poirot O."/>
            <person name="Lescot M."/>
            <person name="Abergel C."/>
            <person name="Barbe V."/>
            <person name="Wommack K.E."/>
            <person name="Noordeloos A.A."/>
            <person name="Brussaard C.P."/>
            <person name="Claverie J.M."/>
        </authorList>
    </citation>
    <scope>NUCLEOTIDE SEQUENCE [LARGE SCALE GENOMIC DNA]</scope>
    <source>
        <strain evidence="1 2">16T</strain>
    </source>
</reference>
<gene>
    <name evidence="1" type="ORF">PGCG_00016</name>
</gene>
<keyword evidence="1" id="KW-0808">Transferase</keyword>
<evidence type="ECO:0000313" key="1">
    <source>
        <dbReference type="EMBL" id="AGM15328.1"/>
    </source>
</evidence>
<dbReference type="Proteomes" id="UP000204225">
    <property type="component" value="Segment"/>
</dbReference>
<organism evidence="1 2">
    <name type="scientific">Phaeocystis globosa virus PgV-16T</name>
    <dbReference type="NCBI Taxonomy" id="3071227"/>
    <lineage>
        <taxon>Viruses</taxon>
        <taxon>Varidnaviria</taxon>
        <taxon>Bamfordvirae</taxon>
        <taxon>Nucleocytoviricota</taxon>
        <taxon>Megaviricetes</taxon>
        <taxon>Imitervirales</taxon>
        <taxon>Mesomimiviridae</taxon>
        <taxon>Tethysvirus</taxon>
        <taxon>Tethysvirus hollandense</taxon>
    </lineage>
</organism>
<keyword evidence="1" id="KW-0489">Methyltransferase</keyword>
<protein>
    <submittedName>
        <fullName evidence="1">FkbM family methyltransferase</fullName>
    </submittedName>
</protein>